<reference evidence="1 2" key="1">
    <citation type="journal article" date="2014" name="PLoS Genet.">
        <title>Phylogenetically driven sequencing of extremely halophilic archaea reveals strategies for static and dynamic osmo-response.</title>
        <authorList>
            <person name="Becker E.A."/>
            <person name="Seitzer P.M."/>
            <person name="Tritt A."/>
            <person name="Larsen D."/>
            <person name="Krusor M."/>
            <person name="Yao A.I."/>
            <person name="Wu D."/>
            <person name="Madern D."/>
            <person name="Eisen J.A."/>
            <person name="Darling A.E."/>
            <person name="Facciotti M.T."/>
        </authorList>
    </citation>
    <scope>NUCLEOTIDE SEQUENCE [LARGE SCALE GENOMIC DNA]</scope>
    <source>
        <strain evidence="1 2">DSM 14210</strain>
    </source>
</reference>
<comment type="caution">
    <text evidence="1">The sequence shown here is derived from an EMBL/GenBank/DDBJ whole genome shotgun (WGS) entry which is preliminary data.</text>
</comment>
<organism evidence="1 2">
    <name type="scientific">Halorubrum tebenquichense DSM 14210</name>
    <dbReference type="NCBI Taxonomy" id="1227485"/>
    <lineage>
        <taxon>Archaea</taxon>
        <taxon>Methanobacteriati</taxon>
        <taxon>Methanobacteriota</taxon>
        <taxon>Stenosarchaea group</taxon>
        <taxon>Halobacteria</taxon>
        <taxon>Halobacteriales</taxon>
        <taxon>Haloferacaceae</taxon>
        <taxon>Halorubrum</taxon>
    </lineage>
</organism>
<dbReference type="Proteomes" id="UP000011523">
    <property type="component" value="Unassembled WGS sequence"/>
</dbReference>
<dbReference type="OrthoDB" id="340289at2157"/>
<dbReference type="RefSeq" id="WP_006630163.1">
    <property type="nucleotide sequence ID" value="NZ_AOJD01000064.1"/>
</dbReference>
<dbReference type="EMBL" id="AOJD01000064">
    <property type="protein sequence ID" value="ELZ35372.1"/>
    <property type="molecule type" value="Genomic_DNA"/>
</dbReference>
<name>M0DKX9_9EURY</name>
<evidence type="ECO:0000313" key="2">
    <source>
        <dbReference type="Proteomes" id="UP000011523"/>
    </source>
</evidence>
<gene>
    <name evidence="1" type="ORF">C472_12580</name>
</gene>
<sequence length="101" mass="10963">MADRPAIYRVTRTCRYGGGELRDAGELWIDPPAGAVDGLGRHLKRLDEDGRLPRDELGTMQYQALQQLAAAGDVDEVNGNSEAQAIVDAYAIDTDDSEAED</sequence>
<protein>
    <submittedName>
        <fullName evidence="1">Uncharacterized protein</fullName>
    </submittedName>
</protein>
<proteinExistence type="predicted"/>
<keyword evidence="2" id="KW-1185">Reference proteome</keyword>
<accession>M0DKX9</accession>
<evidence type="ECO:0000313" key="1">
    <source>
        <dbReference type="EMBL" id="ELZ35372.1"/>
    </source>
</evidence>
<dbReference type="PATRIC" id="fig|1227485.3.peg.2468"/>
<dbReference type="AlphaFoldDB" id="M0DKX9"/>